<comment type="caution">
    <text evidence="2">The sequence shown here is derived from an EMBL/GenBank/DDBJ whole genome shotgun (WGS) entry which is preliminary data.</text>
</comment>
<sequence>MKNPFPGLAAHLRSHTTRTPKHKPKPAQPRCEDCDHCKTVRDPYATGDWWYAVLDCTTTPCPFGKTEMDD</sequence>
<keyword evidence="3" id="KW-1185">Reference proteome</keyword>
<feature type="region of interest" description="Disordered" evidence="1">
    <location>
        <begin position="1"/>
        <end position="29"/>
    </location>
</feature>
<accession>A0ABS1EAP0</accession>
<organism evidence="2 3">
    <name type="scientific">Advenella mandrilli</name>
    <dbReference type="NCBI Taxonomy" id="2800330"/>
    <lineage>
        <taxon>Bacteria</taxon>
        <taxon>Pseudomonadati</taxon>
        <taxon>Pseudomonadota</taxon>
        <taxon>Betaproteobacteria</taxon>
        <taxon>Burkholderiales</taxon>
        <taxon>Alcaligenaceae</taxon>
    </lineage>
</organism>
<dbReference type="RefSeq" id="WP_200234627.1">
    <property type="nucleotide sequence ID" value="NZ_JAENGP010000004.1"/>
</dbReference>
<dbReference type="Proteomes" id="UP000635316">
    <property type="component" value="Unassembled WGS sequence"/>
</dbReference>
<reference evidence="2 3" key="1">
    <citation type="submission" date="2020-12" db="EMBL/GenBank/DDBJ databases">
        <authorList>
            <person name="Lu T."/>
            <person name="Wang Q."/>
            <person name="Han X."/>
        </authorList>
    </citation>
    <scope>NUCLEOTIDE SEQUENCE [LARGE SCALE GENOMIC DNA]</scope>
    <source>
        <strain evidence="2 3">WQ 585</strain>
    </source>
</reference>
<protein>
    <submittedName>
        <fullName evidence="2">Uncharacterized protein</fullName>
    </submittedName>
</protein>
<evidence type="ECO:0000313" key="3">
    <source>
        <dbReference type="Proteomes" id="UP000635316"/>
    </source>
</evidence>
<evidence type="ECO:0000313" key="2">
    <source>
        <dbReference type="EMBL" id="MBK1780594.1"/>
    </source>
</evidence>
<dbReference type="EMBL" id="JAENGP010000004">
    <property type="protein sequence ID" value="MBK1780594.1"/>
    <property type="molecule type" value="Genomic_DNA"/>
</dbReference>
<proteinExistence type="predicted"/>
<feature type="compositionally biased region" description="Basic residues" evidence="1">
    <location>
        <begin position="12"/>
        <end position="25"/>
    </location>
</feature>
<name>A0ABS1EAP0_9BURK</name>
<gene>
    <name evidence="2" type="ORF">JHL22_05130</name>
</gene>
<evidence type="ECO:0000256" key="1">
    <source>
        <dbReference type="SAM" id="MobiDB-lite"/>
    </source>
</evidence>